<evidence type="ECO:0000313" key="4">
    <source>
        <dbReference type="Proteomes" id="UP000321571"/>
    </source>
</evidence>
<dbReference type="EMBL" id="VDUX01000004">
    <property type="protein sequence ID" value="TXL60821.1"/>
    <property type="molecule type" value="Genomic_DNA"/>
</dbReference>
<feature type="domain" description="HNH nuclease" evidence="2">
    <location>
        <begin position="322"/>
        <end position="373"/>
    </location>
</feature>
<accession>A0A5C8NJ59</accession>
<dbReference type="GO" id="GO:0008270">
    <property type="term" value="F:zinc ion binding"/>
    <property type="evidence" value="ECO:0007669"/>
    <property type="project" value="InterPro"/>
</dbReference>
<dbReference type="InterPro" id="IPR003615">
    <property type="entry name" value="HNH_nuc"/>
</dbReference>
<dbReference type="Gene3D" id="1.10.30.50">
    <property type="match status" value="1"/>
</dbReference>
<dbReference type="Pfam" id="PF01844">
    <property type="entry name" value="HNH"/>
    <property type="match status" value="1"/>
</dbReference>
<dbReference type="Proteomes" id="UP000321571">
    <property type="component" value="Unassembled WGS sequence"/>
</dbReference>
<dbReference type="InterPro" id="IPR002711">
    <property type="entry name" value="HNH"/>
</dbReference>
<dbReference type="OrthoDB" id="3741440at2"/>
<evidence type="ECO:0000313" key="3">
    <source>
        <dbReference type="EMBL" id="TXL60821.1"/>
    </source>
</evidence>
<dbReference type="RefSeq" id="WP_147686467.1">
    <property type="nucleotide sequence ID" value="NZ_VDUX01000004.1"/>
</dbReference>
<sequence>MFGGTTTTIAAMRDAARAMTSVAVSTADELRALAAARDAIEAAMCERLAEMDQTKAHEDEGASSIRTWGRRELHQDAGRTAAMVRAASTFRDLPAVAVAARASQISFEHVQAFTFALKHVGRAETIALAEPLLDVAKTVTPGELFAKVRQAKAVIHGEDLDKAWLRGMAKRDLKITRCGDGWHVTGFLDVETGAKLKTILTNLSVPRDAGDERSPAERRMDALDDVCTSVLANGLPADNGTKPHVFVTVEADTLQAMADESAARALDLDLKPAHLEGFGPIGPQLLDHLLCGAEITPILIKTIGANTEVLDVGRTERYATLKQATAIRLRQGGVCASPGCHHPIAHLHHERWWSQGGPTDLDNLIGLCRKCHTLVHTGQLQLTG</sequence>
<proteinExistence type="inferred from homology"/>
<gene>
    <name evidence="3" type="ORF">FHP06_10380</name>
</gene>
<dbReference type="InterPro" id="IPR003870">
    <property type="entry name" value="DUF222"/>
</dbReference>
<dbReference type="CDD" id="cd00085">
    <property type="entry name" value="HNHc"/>
    <property type="match status" value="1"/>
</dbReference>
<dbReference type="Pfam" id="PF02720">
    <property type="entry name" value="DUF222"/>
    <property type="match status" value="1"/>
</dbReference>
<dbReference type="SMART" id="SM00507">
    <property type="entry name" value="HNHc"/>
    <property type="match status" value="1"/>
</dbReference>
<dbReference type="GO" id="GO:0003676">
    <property type="term" value="F:nucleic acid binding"/>
    <property type="evidence" value="ECO:0007669"/>
    <property type="project" value="InterPro"/>
</dbReference>
<name>A0A5C8NJ59_9ACTN</name>
<keyword evidence="4" id="KW-1185">Reference proteome</keyword>
<organism evidence="3 4">
    <name type="scientific">Aeromicrobium terrae</name>
    <dbReference type="NCBI Taxonomy" id="2498846"/>
    <lineage>
        <taxon>Bacteria</taxon>
        <taxon>Bacillati</taxon>
        <taxon>Actinomycetota</taxon>
        <taxon>Actinomycetes</taxon>
        <taxon>Propionibacteriales</taxon>
        <taxon>Nocardioidaceae</taxon>
        <taxon>Aeromicrobium</taxon>
    </lineage>
</organism>
<evidence type="ECO:0000259" key="2">
    <source>
        <dbReference type="SMART" id="SM00507"/>
    </source>
</evidence>
<evidence type="ECO:0000256" key="1">
    <source>
        <dbReference type="ARBA" id="ARBA00023450"/>
    </source>
</evidence>
<comment type="similarity">
    <text evidence="1">Belongs to the Rv1128c/1148c/1588c/1702c/1945/3466 family.</text>
</comment>
<protein>
    <submittedName>
        <fullName evidence="3">DUF222 domain-containing protein</fullName>
    </submittedName>
</protein>
<reference evidence="3 4" key="1">
    <citation type="submission" date="2019-06" db="EMBL/GenBank/DDBJ databases">
        <title>Aeromicrobium sp. nov., isolated from a maize field.</title>
        <authorList>
            <person name="Lin S.-Y."/>
            <person name="Tsai C.-F."/>
            <person name="Young C.-C."/>
        </authorList>
    </citation>
    <scope>NUCLEOTIDE SEQUENCE [LARGE SCALE GENOMIC DNA]</scope>
    <source>
        <strain evidence="3 4">CC-CFT486</strain>
    </source>
</reference>
<dbReference type="AlphaFoldDB" id="A0A5C8NJ59"/>
<dbReference type="GO" id="GO:0004519">
    <property type="term" value="F:endonuclease activity"/>
    <property type="evidence" value="ECO:0007669"/>
    <property type="project" value="InterPro"/>
</dbReference>
<comment type="caution">
    <text evidence="3">The sequence shown here is derived from an EMBL/GenBank/DDBJ whole genome shotgun (WGS) entry which is preliminary data.</text>
</comment>